<dbReference type="GO" id="GO:0042597">
    <property type="term" value="C:periplasmic space"/>
    <property type="evidence" value="ECO:0007669"/>
    <property type="project" value="UniProtKB-SubCell"/>
</dbReference>
<evidence type="ECO:0000256" key="2">
    <source>
        <dbReference type="ARBA" id="ARBA00008520"/>
    </source>
</evidence>
<dbReference type="PANTHER" id="PTHR43649:SF12">
    <property type="entry name" value="DIACETYLCHITOBIOSE BINDING PROTEIN DASA"/>
    <property type="match status" value="1"/>
</dbReference>
<sequence>MTTIDTAMSRRTLLLGGAALGGLAAFGSRSSGADTAPVRFGIFGNAQKLETRGRSIARFNELHPDTPVTFEGVPSASWPDKIAAMVAGGNAPDVITLGQADLAQYAPRGALAPLDDFVPSLFRADLFDTTVLDLGRLNGRIYGVPIAVSIQGLACNMSTLQRLGIGEPPAAWSYEEFAKFCAEIHRADPQIHGSHDGAARLDAFQMYLMSQGRSLYDGKTLAVTVDDVAQWLDYWDKMRKSGGAVPADLQAQFTGTEWPNSPLVKGKAVFAPIASQDLAGGYQALTKDTLAITTPPSAGAGASPGYYPQPTSSLCLYAKSGSKEAAVKVIDWFVSDPESARILGLISGPPASRPALEAVLELEDLAPVDQRVLRYSQAALPKALPAPPPQKAGRAIEDLMRRVNEDVGFGKSSVQEAAQAFIDQGHALMRRA</sequence>
<gene>
    <name evidence="3" type="ORF">BWR60_01905</name>
</gene>
<keyword evidence="4" id="KW-1185">Reference proteome</keyword>
<comment type="caution">
    <text evidence="3">The sequence shown here is derived from an EMBL/GenBank/DDBJ whole genome shotgun (WGS) entry which is preliminary data.</text>
</comment>
<evidence type="ECO:0008006" key="5">
    <source>
        <dbReference type="Google" id="ProtNLM"/>
    </source>
</evidence>
<name>A0A211ZUD9_9PROT</name>
<protein>
    <recommendedName>
        <fullName evidence="5">ABC transporter substrate-binding protein</fullName>
    </recommendedName>
</protein>
<proteinExistence type="inferred from homology"/>
<dbReference type="SUPFAM" id="SSF53850">
    <property type="entry name" value="Periplasmic binding protein-like II"/>
    <property type="match status" value="1"/>
</dbReference>
<dbReference type="Proteomes" id="UP000196655">
    <property type="component" value="Unassembled WGS sequence"/>
</dbReference>
<dbReference type="OrthoDB" id="8133706at2"/>
<dbReference type="EMBL" id="NHON01000002">
    <property type="protein sequence ID" value="OWJ68863.1"/>
    <property type="molecule type" value="Genomic_DNA"/>
</dbReference>
<dbReference type="Gene3D" id="3.40.190.10">
    <property type="entry name" value="Periplasmic binding protein-like II"/>
    <property type="match status" value="2"/>
</dbReference>
<comment type="subcellular location">
    <subcellularLocation>
        <location evidence="1">Periplasm</location>
    </subcellularLocation>
</comment>
<dbReference type="Pfam" id="PF13416">
    <property type="entry name" value="SBP_bac_8"/>
    <property type="match status" value="1"/>
</dbReference>
<dbReference type="PANTHER" id="PTHR43649">
    <property type="entry name" value="ARABINOSE-BINDING PROTEIN-RELATED"/>
    <property type="match status" value="1"/>
</dbReference>
<dbReference type="AlphaFoldDB" id="A0A211ZUD9"/>
<accession>A0A211ZUD9</accession>
<evidence type="ECO:0000256" key="1">
    <source>
        <dbReference type="ARBA" id="ARBA00004418"/>
    </source>
</evidence>
<comment type="similarity">
    <text evidence="2">Belongs to the bacterial solute-binding protein 1 family.</text>
</comment>
<dbReference type="InterPro" id="IPR050490">
    <property type="entry name" value="Bact_solute-bd_prot1"/>
</dbReference>
<dbReference type="STRING" id="1122125.GCA_000423185_02357"/>
<dbReference type="PROSITE" id="PS51318">
    <property type="entry name" value="TAT"/>
    <property type="match status" value="1"/>
</dbReference>
<dbReference type="RefSeq" id="WP_088149308.1">
    <property type="nucleotide sequence ID" value="NZ_NHON01000002.1"/>
</dbReference>
<reference evidence="4" key="1">
    <citation type="submission" date="2017-05" db="EMBL/GenBank/DDBJ databases">
        <authorList>
            <person name="Macchi M."/>
            <person name="Festa S."/>
            <person name="Coppotelli B.M."/>
            <person name="Morelli I.S."/>
        </authorList>
    </citation>
    <scope>NUCLEOTIDE SEQUENCE [LARGE SCALE GENOMIC DNA]</scope>
    <source>
        <strain evidence="4">I</strain>
    </source>
</reference>
<evidence type="ECO:0000313" key="3">
    <source>
        <dbReference type="EMBL" id="OWJ68863.1"/>
    </source>
</evidence>
<dbReference type="InterPro" id="IPR006059">
    <property type="entry name" value="SBP"/>
</dbReference>
<dbReference type="InterPro" id="IPR006311">
    <property type="entry name" value="TAT_signal"/>
</dbReference>
<evidence type="ECO:0000313" key="4">
    <source>
        <dbReference type="Proteomes" id="UP000196655"/>
    </source>
</evidence>
<organism evidence="3 4">
    <name type="scientific">Inquilinus limosus</name>
    <dbReference type="NCBI Taxonomy" id="171674"/>
    <lineage>
        <taxon>Bacteria</taxon>
        <taxon>Pseudomonadati</taxon>
        <taxon>Pseudomonadota</taxon>
        <taxon>Alphaproteobacteria</taxon>
        <taxon>Rhodospirillales</taxon>
        <taxon>Rhodospirillaceae</taxon>
        <taxon>Inquilinus</taxon>
    </lineage>
</organism>